<name>A0A077M620_9MICO</name>
<keyword evidence="3" id="KW-1185">Reference proteome</keyword>
<protein>
    <submittedName>
        <fullName evidence="2">Uncharacterized protein</fullName>
    </submittedName>
</protein>
<dbReference type="EMBL" id="CAJB01000433">
    <property type="protein sequence ID" value="CCH80497.1"/>
    <property type="molecule type" value="Genomic_DNA"/>
</dbReference>
<proteinExistence type="predicted"/>
<dbReference type="Proteomes" id="UP000035721">
    <property type="component" value="Unassembled WGS sequence"/>
</dbReference>
<evidence type="ECO:0000313" key="3">
    <source>
        <dbReference type="Proteomes" id="UP000035721"/>
    </source>
</evidence>
<sequence>MAAPRGPRRHQPDPAQRGRHHRLRGDPTGLQARRRIVLSVSPACRGTPEEPLCGNRIGVRVGSHPLQLLGFRFV</sequence>
<dbReference type="AlphaFoldDB" id="A0A077M620"/>
<accession>A0A077M620</accession>
<reference evidence="2 3" key="1">
    <citation type="journal article" date="2013" name="ISME J.">
        <title>A metabolic model for members of the genus Tetrasphaera involved in enhanced biological phosphorus removal.</title>
        <authorList>
            <person name="Kristiansen R."/>
            <person name="Nguyen H.T.T."/>
            <person name="Saunders A.M."/>
            <person name="Nielsen J.L."/>
            <person name="Wimmer R."/>
            <person name="Le V.Q."/>
            <person name="McIlroy S.J."/>
            <person name="Petrovski S."/>
            <person name="Seviour R.J."/>
            <person name="Calteau A."/>
            <person name="Nielsen K.L."/>
            <person name="Nielsen P.H."/>
        </authorList>
    </citation>
    <scope>NUCLEOTIDE SEQUENCE [LARGE SCALE GENOMIC DNA]</scope>
    <source>
        <strain evidence="2 3">T1-X7</strain>
    </source>
</reference>
<comment type="caution">
    <text evidence="2">The sequence shown here is derived from an EMBL/GenBank/DDBJ whole genome shotgun (WGS) entry which is preliminary data.</text>
</comment>
<evidence type="ECO:0000256" key="1">
    <source>
        <dbReference type="SAM" id="MobiDB-lite"/>
    </source>
</evidence>
<evidence type="ECO:0000313" key="2">
    <source>
        <dbReference type="EMBL" id="CCH80497.1"/>
    </source>
</evidence>
<feature type="region of interest" description="Disordered" evidence="1">
    <location>
        <begin position="1"/>
        <end position="30"/>
    </location>
</feature>
<organism evidence="2 3">
    <name type="scientific">Nostocoides japonicum T1-X7</name>
    <dbReference type="NCBI Taxonomy" id="1194083"/>
    <lineage>
        <taxon>Bacteria</taxon>
        <taxon>Bacillati</taxon>
        <taxon>Actinomycetota</taxon>
        <taxon>Actinomycetes</taxon>
        <taxon>Micrococcales</taxon>
        <taxon>Intrasporangiaceae</taxon>
        <taxon>Nostocoides</taxon>
    </lineage>
</organism>
<gene>
    <name evidence="2" type="ORF">BN12_970008</name>
</gene>